<proteinExistence type="predicted"/>
<evidence type="ECO:0000259" key="2">
    <source>
        <dbReference type="Pfam" id="PF20152"/>
    </source>
</evidence>
<dbReference type="EMBL" id="JAACJJ010000014">
    <property type="protein sequence ID" value="KAF5327506.1"/>
    <property type="molecule type" value="Genomic_DNA"/>
</dbReference>
<name>A0A8H5F8D8_9AGAR</name>
<dbReference type="AlphaFoldDB" id="A0A8H5F8D8"/>
<gene>
    <name evidence="3" type="ORF">D9619_004986</name>
</gene>
<evidence type="ECO:0000256" key="1">
    <source>
        <dbReference type="SAM" id="Phobius"/>
    </source>
</evidence>
<feature type="domain" description="DUF6534" evidence="2">
    <location>
        <begin position="92"/>
        <end position="178"/>
    </location>
</feature>
<dbReference type="OrthoDB" id="2745105at2759"/>
<keyword evidence="1" id="KW-1133">Transmembrane helix</keyword>
<dbReference type="InterPro" id="IPR045339">
    <property type="entry name" value="DUF6534"/>
</dbReference>
<sequence>MTLFFSNAKVSVSLFVGGEPLFHYSSKSLTEEPVRSRNSQEWVSVRILRCFTPATGLNPASRLAFSVRGFIDGSYAKLIQESWLLYTALGGSVVADVMITVSLCILLGNIRTGFKLTDSLVNTLMLYTINTGLLTSVSATACFVTFAIWPHAFVFIGFYFVLSKLYINSLLAMLNTRERLRKKNTGITSIPRSPSCLEPLPINTPFMTCAPSRTYREEFAIAKPLPVRPAWNNFQEIQTI</sequence>
<dbReference type="Proteomes" id="UP000567179">
    <property type="component" value="Unassembled WGS sequence"/>
</dbReference>
<reference evidence="3 4" key="1">
    <citation type="journal article" date="2020" name="ISME J.">
        <title>Uncovering the hidden diversity of litter-decomposition mechanisms in mushroom-forming fungi.</title>
        <authorList>
            <person name="Floudas D."/>
            <person name="Bentzer J."/>
            <person name="Ahren D."/>
            <person name="Johansson T."/>
            <person name="Persson P."/>
            <person name="Tunlid A."/>
        </authorList>
    </citation>
    <scope>NUCLEOTIDE SEQUENCE [LARGE SCALE GENOMIC DNA]</scope>
    <source>
        <strain evidence="3 4">CBS 101986</strain>
    </source>
</reference>
<evidence type="ECO:0000313" key="3">
    <source>
        <dbReference type="EMBL" id="KAF5327506.1"/>
    </source>
</evidence>
<keyword evidence="1" id="KW-0472">Membrane</keyword>
<evidence type="ECO:0000313" key="4">
    <source>
        <dbReference type="Proteomes" id="UP000567179"/>
    </source>
</evidence>
<keyword evidence="4" id="KW-1185">Reference proteome</keyword>
<dbReference type="PANTHER" id="PTHR40465">
    <property type="entry name" value="CHROMOSOME 1, WHOLE GENOME SHOTGUN SEQUENCE"/>
    <property type="match status" value="1"/>
</dbReference>
<dbReference type="PANTHER" id="PTHR40465:SF1">
    <property type="entry name" value="DUF6534 DOMAIN-CONTAINING PROTEIN"/>
    <property type="match status" value="1"/>
</dbReference>
<keyword evidence="1" id="KW-0812">Transmembrane</keyword>
<comment type="caution">
    <text evidence="3">The sequence shown here is derived from an EMBL/GenBank/DDBJ whole genome shotgun (WGS) entry which is preliminary data.</text>
</comment>
<dbReference type="Pfam" id="PF20152">
    <property type="entry name" value="DUF6534"/>
    <property type="match status" value="1"/>
</dbReference>
<feature type="transmembrane region" description="Helical" evidence="1">
    <location>
        <begin position="120"/>
        <end position="146"/>
    </location>
</feature>
<feature type="transmembrane region" description="Helical" evidence="1">
    <location>
        <begin position="83"/>
        <end position="108"/>
    </location>
</feature>
<organism evidence="3 4">
    <name type="scientific">Psilocybe cf. subviscida</name>
    <dbReference type="NCBI Taxonomy" id="2480587"/>
    <lineage>
        <taxon>Eukaryota</taxon>
        <taxon>Fungi</taxon>
        <taxon>Dikarya</taxon>
        <taxon>Basidiomycota</taxon>
        <taxon>Agaricomycotina</taxon>
        <taxon>Agaricomycetes</taxon>
        <taxon>Agaricomycetidae</taxon>
        <taxon>Agaricales</taxon>
        <taxon>Agaricineae</taxon>
        <taxon>Strophariaceae</taxon>
        <taxon>Psilocybe</taxon>
    </lineage>
</organism>
<feature type="transmembrane region" description="Helical" evidence="1">
    <location>
        <begin position="152"/>
        <end position="174"/>
    </location>
</feature>
<accession>A0A8H5F8D8</accession>
<protein>
    <recommendedName>
        <fullName evidence="2">DUF6534 domain-containing protein</fullName>
    </recommendedName>
</protein>